<evidence type="ECO:0000313" key="3">
    <source>
        <dbReference type="EMBL" id="TWU50979.1"/>
    </source>
</evidence>
<dbReference type="InterPro" id="IPR048958">
    <property type="entry name" value="Polysacc_lyase_14"/>
</dbReference>
<sequence precursor="true">MSYKVSILAAFVCLMTDAVLLSGTSQAAETQSRERTSVDQKAGTVLNNDFSDEAVGVYTDDDFKSDRDWGDVRWAHFDDRAEIVLENGDKKLRLTFPKGQFGHAKTGGNAAISFDPHSEIFQRFTVRFEPGFSFVKTGKIVGLGSGGASWTGGNVPREGQGYSSRFIWDRDNAAAMYLYHMDQRGKWGDVVDLGFKFETGTDYTLTQRVSANTANKKNGILQVWVSENGGPQRRVIDRSDLRFGTNGRGKTETLFVAPFHGGGDSSFAAKETSYLTVDDFLVSTTKFSDLP</sequence>
<proteinExistence type="predicted"/>
<dbReference type="OrthoDB" id="7552220at2"/>
<gene>
    <name evidence="3" type="ORF">Poly51_42720</name>
</gene>
<dbReference type="Pfam" id="PF21294">
    <property type="entry name" value="Polysacc_lyase_14"/>
    <property type="match status" value="1"/>
</dbReference>
<evidence type="ECO:0000259" key="2">
    <source>
        <dbReference type="Pfam" id="PF21294"/>
    </source>
</evidence>
<comment type="caution">
    <text evidence="3">The sequence shown here is derived from an EMBL/GenBank/DDBJ whole genome shotgun (WGS) entry which is preliminary data.</text>
</comment>
<organism evidence="3 4">
    <name type="scientific">Rubripirellula tenax</name>
    <dbReference type="NCBI Taxonomy" id="2528015"/>
    <lineage>
        <taxon>Bacteria</taxon>
        <taxon>Pseudomonadati</taxon>
        <taxon>Planctomycetota</taxon>
        <taxon>Planctomycetia</taxon>
        <taxon>Pirellulales</taxon>
        <taxon>Pirellulaceae</taxon>
        <taxon>Rubripirellula</taxon>
    </lineage>
</organism>
<keyword evidence="4" id="KW-1185">Reference proteome</keyword>
<feature type="signal peptide" evidence="1">
    <location>
        <begin position="1"/>
        <end position="27"/>
    </location>
</feature>
<feature type="domain" description="Polysaccharide lyase 14" evidence="2">
    <location>
        <begin position="88"/>
        <end position="279"/>
    </location>
</feature>
<dbReference type="RefSeq" id="WP_146459639.1">
    <property type="nucleotide sequence ID" value="NZ_SJPW01000005.1"/>
</dbReference>
<dbReference type="AlphaFoldDB" id="A0A5C6EU43"/>
<keyword evidence="1" id="KW-0732">Signal</keyword>
<dbReference type="Proteomes" id="UP000318288">
    <property type="component" value="Unassembled WGS sequence"/>
</dbReference>
<dbReference type="Gene3D" id="2.60.120.200">
    <property type="match status" value="1"/>
</dbReference>
<evidence type="ECO:0000313" key="4">
    <source>
        <dbReference type="Proteomes" id="UP000318288"/>
    </source>
</evidence>
<feature type="chain" id="PRO_5022883251" description="Polysaccharide lyase 14 domain-containing protein" evidence="1">
    <location>
        <begin position="28"/>
        <end position="291"/>
    </location>
</feature>
<evidence type="ECO:0000256" key="1">
    <source>
        <dbReference type="SAM" id="SignalP"/>
    </source>
</evidence>
<dbReference type="PANTHER" id="PTHR40124">
    <property type="match status" value="1"/>
</dbReference>
<dbReference type="PANTHER" id="PTHR40124:SF1">
    <property type="entry name" value="DISAGGREGATASE RELATED REPEAT PROTEIN"/>
    <property type="match status" value="1"/>
</dbReference>
<name>A0A5C6EU43_9BACT</name>
<reference evidence="3 4" key="1">
    <citation type="submission" date="2019-02" db="EMBL/GenBank/DDBJ databases">
        <title>Deep-cultivation of Planctomycetes and their phenomic and genomic characterization uncovers novel biology.</title>
        <authorList>
            <person name="Wiegand S."/>
            <person name="Jogler M."/>
            <person name="Boedeker C."/>
            <person name="Pinto D."/>
            <person name="Vollmers J."/>
            <person name="Rivas-Marin E."/>
            <person name="Kohn T."/>
            <person name="Peeters S.H."/>
            <person name="Heuer A."/>
            <person name="Rast P."/>
            <person name="Oberbeckmann S."/>
            <person name="Bunk B."/>
            <person name="Jeske O."/>
            <person name="Meyerdierks A."/>
            <person name="Storesund J.E."/>
            <person name="Kallscheuer N."/>
            <person name="Luecker S."/>
            <person name="Lage O.M."/>
            <person name="Pohl T."/>
            <person name="Merkel B.J."/>
            <person name="Hornburger P."/>
            <person name="Mueller R.-W."/>
            <person name="Bruemmer F."/>
            <person name="Labrenz M."/>
            <person name="Spormann A.M."/>
            <person name="Op Den Camp H."/>
            <person name="Overmann J."/>
            <person name="Amann R."/>
            <person name="Jetten M.S.M."/>
            <person name="Mascher T."/>
            <person name="Medema M.H."/>
            <person name="Devos D.P."/>
            <person name="Kaster A.-K."/>
            <person name="Ovreas L."/>
            <person name="Rohde M."/>
            <person name="Galperin M.Y."/>
            <person name="Jogler C."/>
        </authorList>
    </citation>
    <scope>NUCLEOTIDE SEQUENCE [LARGE SCALE GENOMIC DNA]</scope>
    <source>
        <strain evidence="3 4">Poly51</strain>
    </source>
</reference>
<dbReference type="EMBL" id="SJPW01000005">
    <property type="protein sequence ID" value="TWU50979.1"/>
    <property type="molecule type" value="Genomic_DNA"/>
</dbReference>
<accession>A0A5C6EU43</accession>
<protein>
    <recommendedName>
        <fullName evidence="2">Polysaccharide lyase 14 domain-containing protein</fullName>
    </recommendedName>
</protein>